<dbReference type="AlphaFoldDB" id="A0A835W7J5"/>
<reference evidence="15" key="1">
    <citation type="journal article" date="2020" name="bioRxiv">
        <title>Comparative genomics of Chlamydomonas.</title>
        <authorList>
            <person name="Craig R.J."/>
            <person name="Hasan A.R."/>
            <person name="Ness R.W."/>
            <person name="Keightley P.D."/>
        </authorList>
    </citation>
    <scope>NUCLEOTIDE SEQUENCE</scope>
    <source>
        <strain evidence="15">SAG 7.73</strain>
    </source>
</reference>
<dbReference type="GO" id="GO:0030030">
    <property type="term" value="P:cell projection organization"/>
    <property type="evidence" value="ECO:0007669"/>
    <property type="project" value="UniProtKB-KW"/>
</dbReference>
<keyword evidence="8 12" id="KW-0175">Coiled coil</keyword>
<keyword evidence="9" id="KW-0206">Cytoskeleton</keyword>
<dbReference type="PROSITE" id="PS00518">
    <property type="entry name" value="ZF_RING_1"/>
    <property type="match status" value="1"/>
</dbReference>
<feature type="region of interest" description="Disordered" evidence="13">
    <location>
        <begin position="125"/>
        <end position="145"/>
    </location>
</feature>
<keyword evidence="6" id="KW-0970">Cilium biogenesis/degradation</keyword>
<keyword evidence="3" id="KW-0963">Cytoplasm</keyword>
<dbReference type="EMBL" id="JAEHOC010000007">
    <property type="protein sequence ID" value="KAG2440278.1"/>
    <property type="molecule type" value="Genomic_DNA"/>
</dbReference>
<evidence type="ECO:0000256" key="1">
    <source>
        <dbReference type="ARBA" id="ARBA00004120"/>
    </source>
</evidence>
<keyword evidence="10" id="KW-0966">Cell projection</keyword>
<dbReference type="SMART" id="SM00184">
    <property type="entry name" value="RING"/>
    <property type="match status" value="1"/>
</dbReference>
<protein>
    <recommendedName>
        <fullName evidence="14">RING-type domain-containing protein</fullName>
    </recommendedName>
</protein>
<dbReference type="Proteomes" id="UP000650467">
    <property type="component" value="Unassembled WGS sequence"/>
</dbReference>
<dbReference type="OrthoDB" id="6105938at2759"/>
<keyword evidence="16" id="KW-1185">Reference proteome</keyword>
<keyword evidence="7" id="KW-0862">Zinc</keyword>
<organism evidence="15 16">
    <name type="scientific">Chlamydomonas incerta</name>
    <dbReference type="NCBI Taxonomy" id="51695"/>
    <lineage>
        <taxon>Eukaryota</taxon>
        <taxon>Viridiplantae</taxon>
        <taxon>Chlorophyta</taxon>
        <taxon>core chlorophytes</taxon>
        <taxon>Chlorophyceae</taxon>
        <taxon>CS clade</taxon>
        <taxon>Chlamydomonadales</taxon>
        <taxon>Chlamydomonadaceae</taxon>
        <taxon>Chlamydomonas</taxon>
    </lineage>
</organism>
<dbReference type="InterPro" id="IPR017907">
    <property type="entry name" value="Znf_RING_CS"/>
</dbReference>
<dbReference type="PANTHER" id="PTHR18879:SF20">
    <property type="entry name" value="CENTROSOMAL PROTEIN OF 290 KDA"/>
    <property type="match status" value="1"/>
</dbReference>
<feature type="coiled-coil region" evidence="12">
    <location>
        <begin position="265"/>
        <end position="355"/>
    </location>
</feature>
<dbReference type="Gene3D" id="3.30.40.10">
    <property type="entry name" value="Zinc/RING finger domain, C3HC4 (zinc finger)"/>
    <property type="match status" value="1"/>
</dbReference>
<dbReference type="PROSITE" id="PS50089">
    <property type="entry name" value="ZF_RING_2"/>
    <property type="match status" value="1"/>
</dbReference>
<dbReference type="Gene3D" id="1.10.287.1490">
    <property type="match status" value="1"/>
</dbReference>
<feature type="coiled-coil region" evidence="12">
    <location>
        <begin position="468"/>
        <end position="523"/>
    </location>
</feature>
<evidence type="ECO:0000256" key="7">
    <source>
        <dbReference type="ARBA" id="ARBA00022833"/>
    </source>
</evidence>
<keyword evidence="5 11" id="KW-0863">Zinc-finger</keyword>
<feature type="domain" description="RING-type" evidence="14">
    <location>
        <begin position="761"/>
        <end position="796"/>
    </location>
</feature>
<evidence type="ECO:0000313" key="15">
    <source>
        <dbReference type="EMBL" id="KAG2440278.1"/>
    </source>
</evidence>
<evidence type="ECO:0000256" key="5">
    <source>
        <dbReference type="ARBA" id="ARBA00022771"/>
    </source>
</evidence>
<accession>A0A835W7J5</accession>
<feature type="coiled-coil region" evidence="12">
    <location>
        <begin position="551"/>
        <end position="635"/>
    </location>
</feature>
<dbReference type="InterPro" id="IPR013083">
    <property type="entry name" value="Znf_RING/FYVE/PHD"/>
</dbReference>
<feature type="coiled-coil region" evidence="12">
    <location>
        <begin position="10"/>
        <end position="58"/>
    </location>
</feature>
<evidence type="ECO:0000259" key="14">
    <source>
        <dbReference type="PROSITE" id="PS50089"/>
    </source>
</evidence>
<evidence type="ECO:0000256" key="11">
    <source>
        <dbReference type="PROSITE-ProRule" id="PRU00175"/>
    </source>
</evidence>
<evidence type="ECO:0000256" key="2">
    <source>
        <dbReference type="ARBA" id="ARBA00004300"/>
    </source>
</evidence>
<evidence type="ECO:0000256" key="6">
    <source>
        <dbReference type="ARBA" id="ARBA00022794"/>
    </source>
</evidence>
<gene>
    <name evidence="15" type="ORF">HXX76_004390</name>
</gene>
<evidence type="ECO:0000256" key="12">
    <source>
        <dbReference type="SAM" id="Coils"/>
    </source>
</evidence>
<dbReference type="InterPro" id="IPR001841">
    <property type="entry name" value="Znf_RING"/>
</dbReference>
<name>A0A835W7J5_CHLIN</name>
<dbReference type="GO" id="GO:0008270">
    <property type="term" value="F:zinc ion binding"/>
    <property type="evidence" value="ECO:0007669"/>
    <property type="project" value="UniProtKB-KW"/>
</dbReference>
<evidence type="ECO:0000256" key="13">
    <source>
        <dbReference type="SAM" id="MobiDB-lite"/>
    </source>
</evidence>
<evidence type="ECO:0000256" key="9">
    <source>
        <dbReference type="ARBA" id="ARBA00023212"/>
    </source>
</evidence>
<dbReference type="SUPFAM" id="SSF57850">
    <property type="entry name" value="RING/U-box"/>
    <property type="match status" value="1"/>
</dbReference>
<dbReference type="InterPro" id="IPR026201">
    <property type="entry name" value="Cep290"/>
</dbReference>
<proteinExistence type="predicted"/>
<comment type="caution">
    <text evidence="15">The sequence shown here is derived from an EMBL/GenBank/DDBJ whole genome shotgun (WGS) entry which is preliminary data.</text>
</comment>
<evidence type="ECO:0000313" key="16">
    <source>
        <dbReference type="Proteomes" id="UP000650467"/>
    </source>
</evidence>
<sequence length="916" mass="96324">MAYRREARPEDGLREELRECQLQLVSVQRNYDGLSRLMQSKQQEVEQAQAALAAEQVAVKSMASLLEDSRAGAAALEKQLAELRPLPGQLAELQTTHDAAKSQLASATALNAALQETIKGLRTQLEDERHRSERQKQQLESWRKAETGHDAEMATLKQQLAAAQGDCRAVSSELRSAKDALARSQAAQQAEAQRAAGLAAKVTGHEDTIRAMQDDVRRLSQLTHELRSAVRAGEVSMVAAHGTQAVLEAQLRGAARAAELQRQAAGELEGRITVLEAQLAEAKAAAEAKEADVVRLRSLLAHTEEQLQASLGGKLAADEVSSGLQMQLAQTRGQVAEARRAAAAAEAEMARVVDEATEAVRLAEGRAAASAHAMSAMQYRATEAGNLLGTRVDGCVDRLMGRLAERLGRGMASEAERMDKTITVTQQKLQGWEADLVDMEAQLVGVGNALEALSSAAVRRQAEREREVNSVKGDAAALRSRAEELEAALASEAATRQLLASSKAALEAEHRESIKALEAAADDRVEAERQRLGARLTAVEAEVSRLTLTHKREAAAAAQVWEQERQQLARRIHELQEEVQRHKEGPPPPPQVPGVDANALAVLHTQLNADLQAAKDDYDMRLRSYKEQIEKASSNIRFTWSTCTKLGTDLALVARHLSDMGVALPEGAGELPPGLKGVADEGSGDLVGKLASALRLSFGLLAEGVQNMVRKLQTLQQVNLELEAKASAIDPAAWSAVAVELRGTVAKLVHIEDSLAPPCTCLMCLDVFKAPVTLIPCGHTFCRKCLANANGLCTECGANTPAVMTISNAPLDAICAKYELKRSALTAIQRALTSVTGGAGAGAGGGGGAAGAGGGQHGGGALAAGSLLAAAQANFGGFNLGTGLKGPAGTGAAAARAIGASAGSTSAGPPRAGASR</sequence>
<keyword evidence="4" id="KW-0479">Metal-binding</keyword>
<evidence type="ECO:0000256" key="10">
    <source>
        <dbReference type="ARBA" id="ARBA00023273"/>
    </source>
</evidence>
<dbReference type="Pfam" id="PF13923">
    <property type="entry name" value="zf-C3HC4_2"/>
    <property type="match status" value="1"/>
</dbReference>
<evidence type="ECO:0000256" key="4">
    <source>
        <dbReference type="ARBA" id="ARBA00022723"/>
    </source>
</evidence>
<evidence type="ECO:0000256" key="8">
    <source>
        <dbReference type="ARBA" id="ARBA00023054"/>
    </source>
</evidence>
<dbReference type="PANTHER" id="PTHR18879">
    <property type="entry name" value="CENTROSOMAL PROTEIN OF 290 KDA"/>
    <property type="match status" value="1"/>
</dbReference>
<comment type="subcellular location">
    <subcellularLocation>
        <location evidence="1">Cytoplasm</location>
        <location evidence="1">Cytoskeleton</location>
        <location evidence="1">Cilium basal body</location>
    </subcellularLocation>
    <subcellularLocation>
        <location evidence="2">Cytoplasm</location>
        <location evidence="2">Cytoskeleton</location>
        <location evidence="2">Microtubule organizing center</location>
        <location evidence="2">Centrosome</location>
    </subcellularLocation>
</comment>
<evidence type="ECO:0000256" key="3">
    <source>
        <dbReference type="ARBA" id="ARBA00022490"/>
    </source>
</evidence>